<keyword evidence="3" id="KW-1185">Reference proteome</keyword>
<name>A0ABC8Y3J6_9POAL</name>
<dbReference type="AlphaFoldDB" id="A0ABC8Y3J6"/>
<accession>A0ABC8Y3J6</accession>
<reference evidence="2" key="1">
    <citation type="submission" date="2024-10" db="EMBL/GenBank/DDBJ databases">
        <authorList>
            <person name="Ryan C."/>
        </authorList>
    </citation>
    <scope>NUCLEOTIDE SEQUENCE [LARGE SCALE GENOMIC DNA]</scope>
</reference>
<evidence type="ECO:0000256" key="1">
    <source>
        <dbReference type="SAM" id="MobiDB-lite"/>
    </source>
</evidence>
<feature type="compositionally biased region" description="Low complexity" evidence="1">
    <location>
        <begin position="9"/>
        <end position="19"/>
    </location>
</feature>
<gene>
    <name evidence="2" type="ORF">URODEC1_LOCUS30711</name>
</gene>
<feature type="compositionally biased region" description="Basic and acidic residues" evidence="1">
    <location>
        <begin position="20"/>
        <end position="32"/>
    </location>
</feature>
<sequence length="105" mass="11378">MEEGKQLMSSSAPAVAAVSMHEEEATGRPMELLKEEDAIAPKKQQRGWMQGTTTALEWMQWASIKSKARAAGEYAVLRTRQGISMLGEPELGLIAKAATASDESQ</sequence>
<feature type="region of interest" description="Disordered" evidence="1">
    <location>
        <begin position="1"/>
        <end position="32"/>
    </location>
</feature>
<proteinExistence type="predicted"/>
<evidence type="ECO:0000313" key="3">
    <source>
        <dbReference type="Proteomes" id="UP001497457"/>
    </source>
</evidence>
<organism evidence="2 3">
    <name type="scientific">Urochloa decumbens</name>
    <dbReference type="NCBI Taxonomy" id="240449"/>
    <lineage>
        <taxon>Eukaryota</taxon>
        <taxon>Viridiplantae</taxon>
        <taxon>Streptophyta</taxon>
        <taxon>Embryophyta</taxon>
        <taxon>Tracheophyta</taxon>
        <taxon>Spermatophyta</taxon>
        <taxon>Magnoliopsida</taxon>
        <taxon>Liliopsida</taxon>
        <taxon>Poales</taxon>
        <taxon>Poaceae</taxon>
        <taxon>PACMAD clade</taxon>
        <taxon>Panicoideae</taxon>
        <taxon>Panicodae</taxon>
        <taxon>Paniceae</taxon>
        <taxon>Melinidinae</taxon>
        <taxon>Urochloa</taxon>
    </lineage>
</organism>
<evidence type="ECO:0000313" key="2">
    <source>
        <dbReference type="EMBL" id="CAL4937672.1"/>
    </source>
</evidence>
<protein>
    <submittedName>
        <fullName evidence="2">Uncharacterized protein</fullName>
    </submittedName>
</protein>
<dbReference type="EMBL" id="OZ075126">
    <property type="protein sequence ID" value="CAL4937672.1"/>
    <property type="molecule type" value="Genomic_DNA"/>
</dbReference>
<dbReference type="Proteomes" id="UP001497457">
    <property type="component" value="Chromosome 16b"/>
</dbReference>